<dbReference type="EMBL" id="LITU01000050">
    <property type="protein sequence ID" value="KOY16833.1"/>
    <property type="molecule type" value="Genomic_DNA"/>
</dbReference>
<keyword evidence="3" id="KW-1185">Reference proteome</keyword>
<protein>
    <recommendedName>
        <fullName evidence="4">DUF962 domain-containing protein</fullName>
    </recommendedName>
</protein>
<dbReference type="InterPro" id="IPR009305">
    <property type="entry name" value="Mpo1-like"/>
</dbReference>
<feature type="transmembrane region" description="Helical" evidence="1">
    <location>
        <begin position="45"/>
        <end position="64"/>
    </location>
</feature>
<dbReference type="RefSeq" id="WP_053780312.1">
    <property type="nucleotide sequence ID" value="NZ_LITU01000050.1"/>
</dbReference>
<evidence type="ECO:0000313" key="3">
    <source>
        <dbReference type="Proteomes" id="UP000037688"/>
    </source>
</evidence>
<accession>A0A0M9BQA4</accession>
<dbReference type="PANTHER" id="PTHR34205">
    <property type="entry name" value="TRANSMEMBRANE PROTEIN"/>
    <property type="match status" value="1"/>
</dbReference>
<dbReference type="Proteomes" id="UP000037688">
    <property type="component" value="Unassembled WGS sequence"/>
</dbReference>
<keyword evidence="1" id="KW-0812">Transmembrane</keyword>
<organism evidence="2 3">
    <name type="scientific">Paenibacillus xylanivorans</name>
    <dbReference type="NCBI Taxonomy" id="1705561"/>
    <lineage>
        <taxon>Bacteria</taxon>
        <taxon>Bacillati</taxon>
        <taxon>Bacillota</taxon>
        <taxon>Bacilli</taxon>
        <taxon>Bacillales</taxon>
        <taxon>Paenibacillaceae</taxon>
        <taxon>Paenibacillus</taxon>
    </lineage>
</organism>
<dbReference type="Pfam" id="PF06127">
    <property type="entry name" value="Mpo1-like"/>
    <property type="match status" value="1"/>
</dbReference>
<evidence type="ECO:0008006" key="4">
    <source>
        <dbReference type="Google" id="ProtNLM"/>
    </source>
</evidence>
<evidence type="ECO:0000313" key="2">
    <source>
        <dbReference type="EMBL" id="KOY16833.1"/>
    </source>
</evidence>
<dbReference type="OrthoDB" id="7356072at2"/>
<gene>
    <name evidence="2" type="ORF">AMS66_08110</name>
</gene>
<reference evidence="2 3" key="1">
    <citation type="submission" date="2015-08" db="EMBL/GenBank/DDBJ databases">
        <title>Draft genome sequence of cellulolytic and xylanolytic Paenibacillus sp. A59, isolated from a decaying forest soil from Patagonia, Argentina.</title>
        <authorList>
            <person name="Ghio S."/>
            <person name="Caceres A.M."/>
            <person name="Talia P."/>
            <person name="Grasso D."/>
            <person name="Campos E."/>
        </authorList>
    </citation>
    <scope>NUCLEOTIDE SEQUENCE [LARGE SCALE GENOMIC DNA]</scope>
    <source>
        <strain evidence="2 3">A59</strain>
    </source>
</reference>
<keyword evidence="1" id="KW-0472">Membrane</keyword>
<dbReference type="AlphaFoldDB" id="A0A0M9BQA4"/>
<dbReference type="PANTHER" id="PTHR34205:SF2">
    <property type="entry name" value="DUF962 DOMAIN-CONTAINING PROTEIN"/>
    <property type="match status" value="1"/>
</dbReference>
<comment type="caution">
    <text evidence="2">The sequence shown here is derived from an EMBL/GenBank/DDBJ whole genome shotgun (WGS) entry which is preliminary data.</text>
</comment>
<proteinExistence type="predicted"/>
<name>A0A0M9BQA4_9BACL</name>
<evidence type="ECO:0000256" key="1">
    <source>
        <dbReference type="SAM" id="Phobius"/>
    </source>
</evidence>
<feature type="transmembrane region" description="Helical" evidence="1">
    <location>
        <begin position="21"/>
        <end position="39"/>
    </location>
</feature>
<sequence>MLNRVRKDLRYYLQEHQNRNNLILHYFAFLSAFMAWIFLFINIKIMLVLALIHYALSWIGHFYYEGNKPAAFRYPHIGFYAGFTWFFIKTIEIITRKEIIHPWINQQD</sequence>
<dbReference type="PATRIC" id="fig|1705561.3.peg.1452"/>
<keyword evidence="1" id="KW-1133">Transmembrane helix</keyword>